<evidence type="ECO:0000259" key="2">
    <source>
        <dbReference type="Pfam" id="PF16013"/>
    </source>
</evidence>
<organism evidence="3 4">
    <name type="scientific">Leptidea sinapis</name>
    <dbReference type="NCBI Taxonomy" id="189913"/>
    <lineage>
        <taxon>Eukaryota</taxon>
        <taxon>Metazoa</taxon>
        <taxon>Ecdysozoa</taxon>
        <taxon>Arthropoda</taxon>
        <taxon>Hexapoda</taxon>
        <taxon>Insecta</taxon>
        <taxon>Pterygota</taxon>
        <taxon>Neoptera</taxon>
        <taxon>Endopterygota</taxon>
        <taxon>Lepidoptera</taxon>
        <taxon>Glossata</taxon>
        <taxon>Ditrysia</taxon>
        <taxon>Papilionoidea</taxon>
        <taxon>Pieridae</taxon>
        <taxon>Dismorphiinae</taxon>
        <taxon>Leptidea</taxon>
    </lineage>
</organism>
<dbReference type="AlphaFoldDB" id="A0A5E4PWT2"/>
<protein>
    <recommendedName>
        <fullName evidence="2">DUF4781 domain-containing protein</fullName>
    </recommendedName>
</protein>
<sequence length="864" mass="96564">MDVTADNWMSQAMSNVDRYLNRGGESQGDKPQLLKGTQLLNTIGIAMGLPIRNPADWTHEEFVQAENGNLCFFVGTSLEAIQAIVDMIIYCCDGDSQNFITVLPVELYFQDKLYELPIFRVSRYKDSHRYYVDNAGRYYKSFGDWYSNNKLPPGLMLYPYRLVLSAKSNGRANCYYAKTPSDRADSKTARAVDTTTAVVGIGSSVGLLFASGGLAAPLVIAGVASAAWGTGRVSYQLVDRASHGEKINPFTDSQSRMLWLGVAANIASFGAMGATMRLSSMAARAKDISSTFRLVTNIANGTNLTLSTAAILNTTIHMILHKDELTKMDVLLHLASVAFWTKGVFSYKTSGTIIGDAQNQVFNQIYEKIPPEQRKELAQVREVVQNDVSLLRQYYSASQSNVSIQEFSNFLVEAMHYGDSLQSLSPEQIEAFASLRGYLRDDLNLISGLQRYSEEHNLNRQDTLNQILNMWRENISSRNVQQSDITLSAGTIIMGRAPPIDIQRMPELSAPMIRFVGQHLSQIDTAATSQWSISRLLTLQGHGLFTLCPITGIAPTGHSVVILNNHLHISIYTLSTLPAADCQTIFRRIGELRNCNSSEDIPKDILNLCVRDNRWRFEVHRNEMVQWMNGCVNDPSLANLTRIVNSNLLPHEKDRLYTFKAECTLVKGDIYMNKMMQFVSAMEPRNISEIVAYSEFVMVHVEKTIPAVEKDLLEGRKTLPRGKKKSVWFREEASKEVFQDVDALKQKLEDLKTLVNNNNMVGVEIVEKGLSDDRLVQAIRSKQIKFGGKISAAYHIFKHATDPPSDYVNQANRTMRSPSSTYTISVGQEGDTRFISFSDENGNCFVLEKDGRVLLCSFRATGTS</sequence>
<feature type="transmembrane region" description="Helical" evidence="1">
    <location>
        <begin position="257"/>
        <end position="276"/>
    </location>
</feature>
<dbReference type="PANTHER" id="PTHR21115:SF0">
    <property type="entry name" value="GH06117P-RELATED"/>
    <property type="match status" value="1"/>
</dbReference>
<keyword evidence="1" id="KW-0812">Transmembrane</keyword>
<dbReference type="Pfam" id="PF16013">
    <property type="entry name" value="DUF4781"/>
    <property type="match status" value="1"/>
</dbReference>
<proteinExistence type="predicted"/>
<dbReference type="InterPro" id="IPR031962">
    <property type="entry name" value="DUF4781"/>
</dbReference>
<dbReference type="Proteomes" id="UP000324832">
    <property type="component" value="Unassembled WGS sequence"/>
</dbReference>
<dbReference type="EMBL" id="FZQP02000589">
    <property type="protein sequence ID" value="VVC89634.1"/>
    <property type="molecule type" value="Genomic_DNA"/>
</dbReference>
<keyword evidence="1" id="KW-0472">Membrane</keyword>
<evidence type="ECO:0000256" key="1">
    <source>
        <dbReference type="SAM" id="Phobius"/>
    </source>
</evidence>
<dbReference type="PANTHER" id="PTHR21115">
    <property type="entry name" value="GH06117P-RELATED"/>
    <property type="match status" value="1"/>
</dbReference>
<keyword evidence="1" id="KW-1133">Transmembrane helix</keyword>
<name>A0A5E4PWT2_9NEOP</name>
<feature type="domain" description="DUF4781" evidence="2">
    <location>
        <begin position="117"/>
        <end position="380"/>
    </location>
</feature>
<evidence type="ECO:0000313" key="4">
    <source>
        <dbReference type="Proteomes" id="UP000324832"/>
    </source>
</evidence>
<accession>A0A5E4PWT2</accession>
<gene>
    <name evidence="3" type="ORF">LSINAPIS_LOCUS2705</name>
</gene>
<keyword evidence="4" id="KW-1185">Reference proteome</keyword>
<evidence type="ECO:0000313" key="3">
    <source>
        <dbReference type="EMBL" id="VVC89634.1"/>
    </source>
</evidence>
<reference evidence="3 4" key="1">
    <citation type="submission" date="2017-07" db="EMBL/GenBank/DDBJ databases">
        <authorList>
            <person name="Talla V."/>
            <person name="Backstrom N."/>
        </authorList>
    </citation>
    <scope>NUCLEOTIDE SEQUENCE [LARGE SCALE GENOMIC DNA]</scope>
</reference>